<sequence>MKQGEKPMFRRLLACFLILLSLSLAGCRAEKQPVTATASFKEFKSNIVGLEFYVNQPSGDPKQVINLNDKQLARRFLDFLGQLPVTNPPPDSWTGARDFLAFKFTHNGEILASKQYPYYHQDNGPGYLELEDGWHQVPAAFNSRLATLAQYPEATSNVDPADVAFLKQYGWTIFYKIKTYSGRLPDKLLHESGEYPVALYYAYNNELSKDVGLDLTPYLGKNVQINLYKLEEPLPAFMKPRQDAGRAVIVRDGDKIVGAWLDAGGPDAFACSLKGRRLEEITGKSWGEWVDQYIDHRNEQEKLISQMTPEKVIETYYEAIDHKDPRTAHACETRRRLVTYLFRNMDNNRLYNYSYATNDADEINNITRARVIRIQPYQGPGPEQPDVKKYMVEVDINVRRVITYDSGRQVRFFTLRRETPTTGWRIDDISTGP</sequence>
<dbReference type="Pfam" id="PF16111">
    <property type="entry name" value="DUF4829"/>
    <property type="match status" value="1"/>
</dbReference>
<accession>A0A0S6UEI9</accession>
<evidence type="ECO:0000259" key="2">
    <source>
        <dbReference type="Pfam" id="PF16111"/>
    </source>
</evidence>
<dbReference type="GO" id="GO:0016787">
    <property type="term" value="F:hydrolase activity"/>
    <property type="evidence" value="ECO:0007669"/>
    <property type="project" value="UniProtKB-KW"/>
</dbReference>
<name>A0A0S6UEI9_NEOTH</name>
<dbReference type="Pfam" id="PF16112">
    <property type="entry name" value="DUF4830"/>
    <property type="match status" value="1"/>
</dbReference>
<feature type="domain" description="DUF4829" evidence="2">
    <location>
        <begin position="310"/>
        <end position="429"/>
    </location>
</feature>
<dbReference type="EMBL" id="DF238840">
    <property type="protein sequence ID" value="GAF25830.1"/>
    <property type="molecule type" value="Genomic_DNA"/>
</dbReference>
<reference evidence="4" key="1">
    <citation type="journal article" date="2014" name="Gene">
        <title>Genome-guided analysis of transformation efficiency and carbon dioxide assimilation by Moorella thermoacetica Y72.</title>
        <authorList>
            <person name="Tsukahara K."/>
            <person name="Kita A."/>
            <person name="Nakashimada Y."/>
            <person name="Hoshino T."/>
            <person name="Murakami K."/>
        </authorList>
    </citation>
    <scope>NUCLEOTIDE SEQUENCE [LARGE SCALE GENOMIC DNA]</scope>
    <source>
        <strain evidence="4">Y72</strain>
    </source>
</reference>
<gene>
    <name evidence="4" type="ORF">MTY_1167</name>
</gene>
<evidence type="ECO:0000313" key="4">
    <source>
        <dbReference type="EMBL" id="GAF25830.1"/>
    </source>
</evidence>
<evidence type="ECO:0000256" key="1">
    <source>
        <dbReference type="SAM" id="SignalP"/>
    </source>
</evidence>
<dbReference type="PROSITE" id="PS51257">
    <property type="entry name" value="PROKAR_LIPOPROTEIN"/>
    <property type="match status" value="1"/>
</dbReference>
<proteinExistence type="predicted"/>
<feature type="signal peptide" evidence="1">
    <location>
        <begin position="1"/>
        <end position="25"/>
    </location>
</feature>
<protein>
    <submittedName>
        <fullName evidence="4">Dihydroorotase and related cyclic amidohydrolases</fullName>
    </submittedName>
</protein>
<dbReference type="Proteomes" id="UP000063718">
    <property type="component" value="Unassembled WGS sequence"/>
</dbReference>
<feature type="chain" id="PRO_5039273024" evidence="1">
    <location>
        <begin position="26"/>
        <end position="433"/>
    </location>
</feature>
<dbReference type="InterPro" id="IPR032256">
    <property type="entry name" value="DUF4829"/>
</dbReference>
<keyword evidence="1" id="KW-0732">Signal</keyword>
<keyword evidence="4" id="KW-0378">Hydrolase</keyword>
<feature type="domain" description="DUF4830" evidence="3">
    <location>
        <begin position="165"/>
        <end position="261"/>
    </location>
</feature>
<evidence type="ECO:0000259" key="3">
    <source>
        <dbReference type="Pfam" id="PF16112"/>
    </source>
</evidence>
<dbReference type="InterPro" id="IPR032257">
    <property type="entry name" value="DUF4830"/>
</dbReference>
<dbReference type="AlphaFoldDB" id="A0A0S6UEI9"/>
<organism evidence="4">
    <name type="scientific">Moorella thermoacetica Y72</name>
    <dbReference type="NCBI Taxonomy" id="1325331"/>
    <lineage>
        <taxon>Bacteria</taxon>
        <taxon>Bacillati</taxon>
        <taxon>Bacillota</taxon>
        <taxon>Clostridia</taxon>
        <taxon>Neomoorellales</taxon>
        <taxon>Neomoorellaceae</taxon>
        <taxon>Neomoorella</taxon>
    </lineage>
</organism>